<dbReference type="STRING" id="551995.SAMN05192574_108327"/>
<evidence type="ECO:0000313" key="1">
    <source>
        <dbReference type="EMBL" id="SEO50488.1"/>
    </source>
</evidence>
<protein>
    <submittedName>
        <fullName evidence="1">Uncharacterized protein</fullName>
    </submittedName>
</protein>
<organism evidence="1 2">
    <name type="scientific">Mucilaginibacter gossypiicola</name>
    <dbReference type="NCBI Taxonomy" id="551995"/>
    <lineage>
        <taxon>Bacteria</taxon>
        <taxon>Pseudomonadati</taxon>
        <taxon>Bacteroidota</taxon>
        <taxon>Sphingobacteriia</taxon>
        <taxon>Sphingobacteriales</taxon>
        <taxon>Sphingobacteriaceae</taxon>
        <taxon>Mucilaginibacter</taxon>
    </lineage>
</organism>
<sequence length="310" mass="35825">MFSFFKRQKDTIVVPKWASFFSEAEYRDFIKAIDKFFYKKNISYEIGDDASIKVGPNDFGLNILGLTNVSQLCRQDERRNYYELISGHFDAMIRANQFDKDFNKIIDDYETIEKYLATRIYPLDYLEYGGEENKIYSMIAGEIAQVLVFDLPDAIKTITPERAAKWNKTYDELFEKGIENVRKKYPCSISREKIGEFEVLLAQGDHFFAPNIIFDLDKQHLVGNWGAIIGVPHRHAAIIYPIETLAVVNAVTSIVPIVDNMSKQGPGTVNNNLIWYKDGVFEQLRYKIEGNNIEIYPSEKFLEVLNNMAE</sequence>
<evidence type="ECO:0000313" key="2">
    <source>
        <dbReference type="Proteomes" id="UP000198942"/>
    </source>
</evidence>
<dbReference type="OrthoDB" id="3812886at2"/>
<dbReference type="AlphaFoldDB" id="A0A1H8Q8X7"/>
<accession>A0A1H8Q8X7</accession>
<name>A0A1H8Q8X7_9SPHI</name>
<keyword evidence="2" id="KW-1185">Reference proteome</keyword>
<dbReference type="EMBL" id="FOCL01000008">
    <property type="protein sequence ID" value="SEO50488.1"/>
    <property type="molecule type" value="Genomic_DNA"/>
</dbReference>
<dbReference type="RefSeq" id="WP_091216064.1">
    <property type="nucleotide sequence ID" value="NZ_FOCL01000008.1"/>
</dbReference>
<proteinExistence type="predicted"/>
<gene>
    <name evidence="1" type="ORF">SAMN05192574_108327</name>
</gene>
<dbReference type="Proteomes" id="UP000198942">
    <property type="component" value="Unassembled WGS sequence"/>
</dbReference>
<reference evidence="2" key="1">
    <citation type="submission" date="2016-10" db="EMBL/GenBank/DDBJ databases">
        <authorList>
            <person name="Varghese N."/>
            <person name="Submissions S."/>
        </authorList>
    </citation>
    <scope>NUCLEOTIDE SEQUENCE [LARGE SCALE GENOMIC DNA]</scope>
    <source>
        <strain evidence="2">Gh-48</strain>
    </source>
</reference>